<dbReference type="EMBL" id="ABCS01000138">
    <property type="protein sequence ID" value="EDM74287.1"/>
    <property type="molecule type" value="Genomic_DNA"/>
</dbReference>
<sequence>MEDGHFESDKFSVRWADGGDVLLLEVHTPYEAKDVWGMTEQLQRFLDDDEPPRLLLIDHAGAPNLMPRDVRKELEKTTDRMPVEFFVVTGLNNLNRMVGRIIARVFRPGQVNFFDTPAEGIEWLRGQAANFKAELEAKGTP</sequence>
<accession>A6GIK1</accession>
<gene>
    <name evidence="1" type="ORF">PPSIR1_09271</name>
</gene>
<evidence type="ECO:0000313" key="2">
    <source>
        <dbReference type="Proteomes" id="UP000005801"/>
    </source>
</evidence>
<evidence type="ECO:0000313" key="1">
    <source>
        <dbReference type="EMBL" id="EDM74287.1"/>
    </source>
</evidence>
<dbReference type="RefSeq" id="WP_006976537.1">
    <property type="nucleotide sequence ID" value="NZ_ABCS01000138.1"/>
</dbReference>
<dbReference type="Proteomes" id="UP000005801">
    <property type="component" value="Unassembled WGS sequence"/>
</dbReference>
<reference evidence="1 2" key="1">
    <citation type="submission" date="2007-06" db="EMBL/GenBank/DDBJ databases">
        <authorList>
            <person name="Shimkets L."/>
            <person name="Ferriera S."/>
            <person name="Johnson J."/>
            <person name="Kravitz S."/>
            <person name="Beeson K."/>
            <person name="Sutton G."/>
            <person name="Rogers Y.-H."/>
            <person name="Friedman R."/>
            <person name="Frazier M."/>
            <person name="Venter J.C."/>
        </authorList>
    </citation>
    <scope>NUCLEOTIDE SEQUENCE [LARGE SCALE GENOMIC DNA]</scope>
    <source>
        <strain evidence="1 2">SIR-1</strain>
    </source>
</reference>
<keyword evidence="2" id="KW-1185">Reference proteome</keyword>
<protein>
    <recommendedName>
        <fullName evidence="3">STAS/SEC14 domain-containing protein</fullName>
    </recommendedName>
</protein>
<proteinExistence type="predicted"/>
<name>A6GIK1_9BACT</name>
<dbReference type="AlphaFoldDB" id="A6GIK1"/>
<dbReference type="STRING" id="391625.PPSIR1_09271"/>
<comment type="caution">
    <text evidence="1">The sequence shown here is derived from an EMBL/GenBank/DDBJ whole genome shotgun (WGS) entry which is preliminary data.</text>
</comment>
<evidence type="ECO:0008006" key="3">
    <source>
        <dbReference type="Google" id="ProtNLM"/>
    </source>
</evidence>
<organism evidence="1 2">
    <name type="scientific">Plesiocystis pacifica SIR-1</name>
    <dbReference type="NCBI Taxonomy" id="391625"/>
    <lineage>
        <taxon>Bacteria</taxon>
        <taxon>Pseudomonadati</taxon>
        <taxon>Myxococcota</taxon>
        <taxon>Polyangia</taxon>
        <taxon>Nannocystales</taxon>
        <taxon>Nannocystaceae</taxon>
        <taxon>Plesiocystis</taxon>
    </lineage>
</organism>